<evidence type="ECO:0000259" key="7">
    <source>
        <dbReference type="PROSITE" id="PS50109"/>
    </source>
</evidence>
<dbReference type="InterPro" id="IPR005467">
    <property type="entry name" value="His_kinase_dom"/>
</dbReference>
<comment type="caution">
    <text evidence="8">The sequence shown here is derived from an EMBL/GenBank/DDBJ whole genome shotgun (WGS) entry which is preliminary data.</text>
</comment>
<reference evidence="8 9" key="1">
    <citation type="submission" date="2022-10" db="EMBL/GenBank/DDBJ databases">
        <title>Paucibacter sp. hw1 Genome sequencing.</title>
        <authorList>
            <person name="Park S."/>
        </authorList>
    </citation>
    <scope>NUCLEOTIDE SEQUENCE [LARGE SCALE GENOMIC DNA]</scope>
    <source>
        <strain evidence="9">hw1</strain>
    </source>
</reference>
<keyword evidence="9" id="KW-1185">Reference proteome</keyword>
<evidence type="ECO:0000256" key="2">
    <source>
        <dbReference type="ARBA" id="ARBA00012438"/>
    </source>
</evidence>
<keyword evidence="6" id="KW-0902">Two-component regulatory system</keyword>
<evidence type="ECO:0000313" key="9">
    <source>
        <dbReference type="Proteomes" id="UP001221189"/>
    </source>
</evidence>
<keyword evidence="4" id="KW-0808">Transferase</keyword>
<protein>
    <recommendedName>
        <fullName evidence="2">histidine kinase</fullName>
        <ecNumber evidence="2">2.7.13.3</ecNumber>
    </recommendedName>
</protein>
<dbReference type="PANTHER" id="PTHR44936">
    <property type="entry name" value="SENSOR PROTEIN CREC"/>
    <property type="match status" value="1"/>
</dbReference>
<dbReference type="Gene3D" id="3.30.565.10">
    <property type="entry name" value="Histidine kinase-like ATPase, C-terminal domain"/>
    <property type="match status" value="1"/>
</dbReference>
<dbReference type="EC" id="2.7.13.3" evidence="2"/>
<dbReference type="PRINTS" id="PR00344">
    <property type="entry name" value="BCTRLSENSOR"/>
</dbReference>
<evidence type="ECO:0000256" key="3">
    <source>
        <dbReference type="ARBA" id="ARBA00022553"/>
    </source>
</evidence>
<dbReference type="InterPro" id="IPR036890">
    <property type="entry name" value="HATPase_C_sf"/>
</dbReference>
<dbReference type="InterPro" id="IPR004358">
    <property type="entry name" value="Sig_transdc_His_kin-like_C"/>
</dbReference>
<dbReference type="GO" id="GO:0016301">
    <property type="term" value="F:kinase activity"/>
    <property type="evidence" value="ECO:0007669"/>
    <property type="project" value="UniProtKB-KW"/>
</dbReference>
<dbReference type="InterPro" id="IPR003594">
    <property type="entry name" value="HATPase_dom"/>
</dbReference>
<feature type="domain" description="Histidine kinase" evidence="7">
    <location>
        <begin position="8"/>
        <end position="203"/>
    </location>
</feature>
<evidence type="ECO:0000256" key="4">
    <source>
        <dbReference type="ARBA" id="ARBA00022679"/>
    </source>
</evidence>
<comment type="catalytic activity">
    <reaction evidence="1">
        <text>ATP + protein L-histidine = ADP + protein N-phospho-L-histidine.</text>
        <dbReference type="EC" id="2.7.13.3"/>
    </reaction>
</comment>
<dbReference type="RefSeq" id="WP_273599409.1">
    <property type="nucleotide sequence ID" value="NZ_JAQQXT010000003.1"/>
</dbReference>
<keyword evidence="3" id="KW-0597">Phosphoprotein</keyword>
<evidence type="ECO:0000256" key="5">
    <source>
        <dbReference type="ARBA" id="ARBA00022777"/>
    </source>
</evidence>
<evidence type="ECO:0000313" key="8">
    <source>
        <dbReference type="EMBL" id="MDC8771052.1"/>
    </source>
</evidence>
<accession>A0ABT5KAU5</accession>
<dbReference type="Pfam" id="PF02518">
    <property type="entry name" value="HATPase_c"/>
    <property type="match status" value="1"/>
</dbReference>
<organism evidence="8 9">
    <name type="scientific">Roseateles albus</name>
    <dbReference type="NCBI Taxonomy" id="2987525"/>
    <lineage>
        <taxon>Bacteria</taxon>
        <taxon>Pseudomonadati</taxon>
        <taxon>Pseudomonadota</taxon>
        <taxon>Betaproteobacteria</taxon>
        <taxon>Burkholderiales</taxon>
        <taxon>Sphaerotilaceae</taxon>
        <taxon>Roseateles</taxon>
    </lineage>
</organism>
<keyword evidence="5 8" id="KW-0418">Kinase</keyword>
<gene>
    <name evidence="8" type="ORF">PRZ03_05665</name>
</gene>
<evidence type="ECO:0000256" key="1">
    <source>
        <dbReference type="ARBA" id="ARBA00000085"/>
    </source>
</evidence>
<name>A0ABT5KAU5_9BURK</name>
<dbReference type="InterPro" id="IPR050980">
    <property type="entry name" value="2C_sensor_his_kinase"/>
</dbReference>
<dbReference type="PANTHER" id="PTHR44936:SF9">
    <property type="entry name" value="SENSOR PROTEIN CREC"/>
    <property type="match status" value="1"/>
</dbReference>
<dbReference type="Proteomes" id="UP001221189">
    <property type="component" value="Unassembled WGS sequence"/>
</dbReference>
<proteinExistence type="predicted"/>
<evidence type="ECO:0000256" key="6">
    <source>
        <dbReference type="ARBA" id="ARBA00023012"/>
    </source>
</evidence>
<dbReference type="SUPFAM" id="SSF55874">
    <property type="entry name" value="ATPase domain of HSP90 chaperone/DNA topoisomerase II/histidine kinase"/>
    <property type="match status" value="1"/>
</dbReference>
<sequence length="203" mass="22556">MNRELLALFVHDIKNQLGVLEAELHLLEAEPDRARAHRAHQHCSQLRQRLIAYLTLYASDDRPMSAQAEDESPLEFLQKLLKVDSRPDGAPLRLGEVSQAPPFWYFDARLVLLAMEAALHNAWRFARSDVLLGAAQVDAYLVLSVEDDGLGLGSKDPSSRSSTGLGMELCAAVARAHRNGERQGRVLLAPRPEGGTKFEIWLP</sequence>
<dbReference type="EMBL" id="JAQQXT010000003">
    <property type="protein sequence ID" value="MDC8771052.1"/>
    <property type="molecule type" value="Genomic_DNA"/>
</dbReference>
<dbReference type="PROSITE" id="PS50109">
    <property type="entry name" value="HIS_KIN"/>
    <property type="match status" value="1"/>
</dbReference>